<keyword evidence="3" id="KW-1185">Reference proteome</keyword>
<dbReference type="RefSeq" id="WP_256211849.1">
    <property type="nucleotide sequence ID" value="NZ_FOUB01000004.1"/>
</dbReference>
<sequence length="62" mass="6837">MMGRRKTSLAEDLMDITAALPWWVGVILAVIAYSILQHYAVLELPTNAVPGKMSHVVIEQMG</sequence>
<evidence type="ECO:0000313" key="3">
    <source>
        <dbReference type="Proteomes" id="UP000183287"/>
    </source>
</evidence>
<name>A0A1I4KFT2_9PROT</name>
<organism evidence="2 3">
    <name type="scientific">Nitrosomonas communis</name>
    <dbReference type="NCBI Taxonomy" id="44574"/>
    <lineage>
        <taxon>Bacteria</taxon>
        <taxon>Pseudomonadati</taxon>
        <taxon>Pseudomonadota</taxon>
        <taxon>Betaproteobacteria</taxon>
        <taxon>Nitrosomonadales</taxon>
        <taxon>Nitrosomonadaceae</taxon>
        <taxon>Nitrosomonas</taxon>
    </lineage>
</organism>
<keyword evidence="1" id="KW-0472">Membrane</keyword>
<protein>
    <submittedName>
        <fullName evidence="2">Restriction system protein</fullName>
    </submittedName>
</protein>
<reference evidence="3" key="1">
    <citation type="submission" date="2016-10" db="EMBL/GenBank/DDBJ databases">
        <authorList>
            <person name="Varghese N."/>
            <person name="Submissions S."/>
        </authorList>
    </citation>
    <scope>NUCLEOTIDE SEQUENCE [LARGE SCALE GENOMIC DNA]</scope>
    <source>
        <strain evidence="3">Nm44</strain>
    </source>
</reference>
<evidence type="ECO:0000313" key="2">
    <source>
        <dbReference type="EMBL" id="SFL77608.1"/>
    </source>
</evidence>
<dbReference type="EMBL" id="FOUB01000004">
    <property type="protein sequence ID" value="SFL77608.1"/>
    <property type="molecule type" value="Genomic_DNA"/>
</dbReference>
<dbReference type="AlphaFoldDB" id="A0A1I4KFT2"/>
<dbReference type="Proteomes" id="UP000183287">
    <property type="component" value="Unassembled WGS sequence"/>
</dbReference>
<proteinExistence type="predicted"/>
<keyword evidence="1" id="KW-1133">Transmembrane helix</keyword>
<accession>A0A1I4KFT2</accession>
<feature type="transmembrane region" description="Helical" evidence="1">
    <location>
        <begin position="20"/>
        <end position="40"/>
    </location>
</feature>
<keyword evidence="1" id="KW-0812">Transmembrane</keyword>
<gene>
    <name evidence="2" type="ORF">SAMN05421863_100439</name>
</gene>
<evidence type="ECO:0000256" key="1">
    <source>
        <dbReference type="SAM" id="Phobius"/>
    </source>
</evidence>